<evidence type="ECO:0000259" key="1">
    <source>
        <dbReference type="PROSITE" id="PS51212"/>
    </source>
</evidence>
<keyword evidence="3" id="KW-1185">Reference proteome</keyword>
<evidence type="ECO:0000313" key="3">
    <source>
        <dbReference type="Proteomes" id="UP000770015"/>
    </source>
</evidence>
<accession>A0A9P9A9Y1</accession>
<protein>
    <submittedName>
        <fullName evidence="2">WSC domain-containing protein</fullName>
    </submittedName>
</protein>
<reference evidence="2" key="1">
    <citation type="journal article" date="2021" name="Nat. Commun.">
        <title>Genetic determinants of endophytism in the Arabidopsis root mycobiome.</title>
        <authorList>
            <person name="Mesny F."/>
            <person name="Miyauchi S."/>
            <person name="Thiergart T."/>
            <person name="Pickel B."/>
            <person name="Atanasova L."/>
            <person name="Karlsson M."/>
            <person name="Huettel B."/>
            <person name="Barry K.W."/>
            <person name="Haridas S."/>
            <person name="Chen C."/>
            <person name="Bauer D."/>
            <person name="Andreopoulos W."/>
            <person name="Pangilinan J."/>
            <person name="LaButti K."/>
            <person name="Riley R."/>
            <person name="Lipzen A."/>
            <person name="Clum A."/>
            <person name="Drula E."/>
            <person name="Henrissat B."/>
            <person name="Kohler A."/>
            <person name="Grigoriev I.V."/>
            <person name="Martin F.M."/>
            <person name="Hacquard S."/>
        </authorList>
    </citation>
    <scope>NUCLEOTIDE SEQUENCE</scope>
    <source>
        <strain evidence="2">MPI-SDFR-AT-0117</strain>
    </source>
</reference>
<dbReference type="PANTHER" id="PTHR43662">
    <property type="match status" value="1"/>
</dbReference>
<dbReference type="EMBL" id="JAGSXJ010000007">
    <property type="protein sequence ID" value="KAH6689658.1"/>
    <property type="molecule type" value="Genomic_DNA"/>
</dbReference>
<dbReference type="AlphaFoldDB" id="A0A9P9A9Y1"/>
<dbReference type="PROSITE" id="PS51212">
    <property type="entry name" value="WSC"/>
    <property type="match status" value="1"/>
</dbReference>
<sequence length="302" mass="32031">MLPQCASASESASRLLGKRDVQPNLPFKAGTASDCSFWYDNWDGDSCEVVRDWIFAISPQKFSEWNPSISLDCEGWEDWHSYCVHVGVLPHLTTTTSKPPKTTTTSVPLPRPTVSEWEFLGCYVEKNTLSNQLTREDGSTLTVDKCQAACWLDGWEFAGVKSGNECWCGDMVGGNWAKEQTDCNIPCPGNGAQTCGGDKLLSVYRPIVHIPDLSNFWLSSSVTTTSAAAAMVTVAAAAATSDISASSTTSDSTASATVSDGEVAATTSDSAASAATRVLQGCTGISILAALLTGSGIFFALY</sequence>
<organism evidence="2 3">
    <name type="scientific">Plectosphaerella plurivora</name>
    <dbReference type="NCBI Taxonomy" id="936078"/>
    <lineage>
        <taxon>Eukaryota</taxon>
        <taxon>Fungi</taxon>
        <taxon>Dikarya</taxon>
        <taxon>Ascomycota</taxon>
        <taxon>Pezizomycotina</taxon>
        <taxon>Sordariomycetes</taxon>
        <taxon>Hypocreomycetidae</taxon>
        <taxon>Glomerellales</taxon>
        <taxon>Plectosphaerellaceae</taxon>
        <taxon>Plectosphaerella</taxon>
    </lineage>
</organism>
<dbReference type="OrthoDB" id="2019572at2759"/>
<evidence type="ECO:0000313" key="2">
    <source>
        <dbReference type="EMBL" id="KAH6689658.1"/>
    </source>
</evidence>
<gene>
    <name evidence="2" type="ORF">F5X68DRAFT_230274</name>
</gene>
<name>A0A9P9A9Y1_9PEZI</name>
<feature type="domain" description="WSC" evidence="1">
    <location>
        <begin position="116"/>
        <end position="207"/>
    </location>
</feature>
<dbReference type="Pfam" id="PF01822">
    <property type="entry name" value="WSC"/>
    <property type="match status" value="1"/>
</dbReference>
<dbReference type="SMART" id="SM00321">
    <property type="entry name" value="WSC"/>
    <property type="match status" value="1"/>
</dbReference>
<dbReference type="Proteomes" id="UP000770015">
    <property type="component" value="Unassembled WGS sequence"/>
</dbReference>
<dbReference type="PANTHER" id="PTHR43662:SF2">
    <property type="entry name" value="DUF1996 DOMAIN-CONTAINING PROTEIN"/>
    <property type="match status" value="1"/>
</dbReference>
<dbReference type="InterPro" id="IPR002889">
    <property type="entry name" value="WSC_carb-bd"/>
</dbReference>
<proteinExistence type="predicted"/>
<comment type="caution">
    <text evidence="2">The sequence shown here is derived from an EMBL/GenBank/DDBJ whole genome shotgun (WGS) entry which is preliminary data.</text>
</comment>